<dbReference type="KEGG" id="gtr:GLOTRDRAFT_140897"/>
<dbReference type="RefSeq" id="XP_007869918.1">
    <property type="nucleotide sequence ID" value="XM_007871727.1"/>
</dbReference>
<dbReference type="HOGENOM" id="CLU_657303_0_0_1"/>
<gene>
    <name evidence="3" type="ORF">GLOTRDRAFT_140897</name>
</gene>
<feature type="region of interest" description="Disordered" evidence="1">
    <location>
        <begin position="387"/>
        <end position="418"/>
    </location>
</feature>
<dbReference type="OrthoDB" id="2563669at2759"/>
<keyword evidence="2" id="KW-0812">Transmembrane</keyword>
<proteinExistence type="predicted"/>
<accession>S7RB22</accession>
<dbReference type="OMA" id="ANDNSCA"/>
<evidence type="ECO:0000313" key="3">
    <source>
        <dbReference type="EMBL" id="EPQ51440.1"/>
    </source>
</evidence>
<dbReference type="eggNOG" id="ENOG502SQDP">
    <property type="taxonomic scope" value="Eukaryota"/>
</dbReference>
<evidence type="ECO:0000256" key="2">
    <source>
        <dbReference type="SAM" id="Phobius"/>
    </source>
</evidence>
<feature type="compositionally biased region" description="Basic and acidic residues" evidence="1">
    <location>
        <begin position="334"/>
        <end position="343"/>
    </location>
</feature>
<organism evidence="3 4">
    <name type="scientific">Gloeophyllum trabeum (strain ATCC 11539 / FP-39264 / Madison 617)</name>
    <name type="common">Brown rot fungus</name>
    <dbReference type="NCBI Taxonomy" id="670483"/>
    <lineage>
        <taxon>Eukaryota</taxon>
        <taxon>Fungi</taxon>
        <taxon>Dikarya</taxon>
        <taxon>Basidiomycota</taxon>
        <taxon>Agaricomycotina</taxon>
        <taxon>Agaricomycetes</taxon>
        <taxon>Gloeophyllales</taxon>
        <taxon>Gloeophyllaceae</taxon>
        <taxon>Gloeophyllum</taxon>
    </lineage>
</organism>
<evidence type="ECO:0000256" key="1">
    <source>
        <dbReference type="SAM" id="MobiDB-lite"/>
    </source>
</evidence>
<feature type="region of interest" description="Disordered" evidence="1">
    <location>
        <begin position="324"/>
        <end position="343"/>
    </location>
</feature>
<dbReference type="EMBL" id="KB469310">
    <property type="protein sequence ID" value="EPQ51440.1"/>
    <property type="molecule type" value="Genomic_DNA"/>
</dbReference>
<feature type="transmembrane region" description="Helical" evidence="2">
    <location>
        <begin position="284"/>
        <end position="308"/>
    </location>
</feature>
<name>S7RB22_GLOTA</name>
<evidence type="ECO:0000313" key="4">
    <source>
        <dbReference type="Proteomes" id="UP000030669"/>
    </source>
</evidence>
<dbReference type="Proteomes" id="UP000030669">
    <property type="component" value="Unassembled WGS sequence"/>
</dbReference>
<keyword evidence="2" id="KW-0472">Membrane</keyword>
<reference evidence="3 4" key="1">
    <citation type="journal article" date="2012" name="Science">
        <title>The Paleozoic origin of enzymatic lignin decomposition reconstructed from 31 fungal genomes.</title>
        <authorList>
            <person name="Floudas D."/>
            <person name="Binder M."/>
            <person name="Riley R."/>
            <person name="Barry K."/>
            <person name="Blanchette R.A."/>
            <person name="Henrissat B."/>
            <person name="Martinez A.T."/>
            <person name="Otillar R."/>
            <person name="Spatafora J.W."/>
            <person name="Yadav J.S."/>
            <person name="Aerts A."/>
            <person name="Benoit I."/>
            <person name="Boyd A."/>
            <person name="Carlson A."/>
            <person name="Copeland A."/>
            <person name="Coutinho P.M."/>
            <person name="de Vries R.P."/>
            <person name="Ferreira P."/>
            <person name="Findley K."/>
            <person name="Foster B."/>
            <person name="Gaskell J."/>
            <person name="Glotzer D."/>
            <person name="Gorecki P."/>
            <person name="Heitman J."/>
            <person name="Hesse C."/>
            <person name="Hori C."/>
            <person name="Igarashi K."/>
            <person name="Jurgens J.A."/>
            <person name="Kallen N."/>
            <person name="Kersten P."/>
            <person name="Kohler A."/>
            <person name="Kuees U."/>
            <person name="Kumar T.K.A."/>
            <person name="Kuo A."/>
            <person name="LaButti K."/>
            <person name="Larrondo L.F."/>
            <person name="Lindquist E."/>
            <person name="Ling A."/>
            <person name="Lombard V."/>
            <person name="Lucas S."/>
            <person name="Lundell T."/>
            <person name="Martin R."/>
            <person name="McLaughlin D.J."/>
            <person name="Morgenstern I."/>
            <person name="Morin E."/>
            <person name="Murat C."/>
            <person name="Nagy L.G."/>
            <person name="Nolan M."/>
            <person name="Ohm R.A."/>
            <person name="Patyshakuliyeva A."/>
            <person name="Rokas A."/>
            <person name="Ruiz-Duenas F.J."/>
            <person name="Sabat G."/>
            <person name="Salamov A."/>
            <person name="Samejima M."/>
            <person name="Schmutz J."/>
            <person name="Slot J.C."/>
            <person name="St John F."/>
            <person name="Stenlid J."/>
            <person name="Sun H."/>
            <person name="Sun S."/>
            <person name="Syed K."/>
            <person name="Tsang A."/>
            <person name="Wiebenga A."/>
            <person name="Young D."/>
            <person name="Pisabarro A."/>
            <person name="Eastwood D.C."/>
            <person name="Martin F."/>
            <person name="Cullen D."/>
            <person name="Grigoriev I.V."/>
            <person name="Hibbett D.S."/>
        </authorList>
    </citation>
    <scope>NUCLEOTIDE SEQUENCE [LARGE SCALE GENOMIC DNA]</scope>
    <source>
        <strain evidence="3 4">ATCC 11539</strain>
    </source>
</reference>
<keyword evidence="4" id="KW-1185">Reference proteome</keyword>
<dbReference type="GeneID" id="19304642"/>
<dbReference type="AlphaFoldDB" id="S7RB22"/>
<dbReference type="Gene3D" id="2.60.120.260">
    <property type="entry name" value="Galactose-binding domain-like"/>
    <property type="match status" value="2"/>
</dbReference>
<protein>
    <submittedName>
        <fullName evidence="3">Uncharacterized protein</fullName>
    </submittedName>
</protein>
<sequence>MATMPGEYSMGGTFTLTTTYAASATFSFNGTGVTIFGAKRQNHGFFNITLDGTFISTNNGSSGALDGIWGPLFSSGPLEDGWHTIVVVNSGSGTAQGYFDLDYIGFNTSVTTDTQRVQDTHPSFSYRGSGWSTAVANAAQYNGTNGHMTCDPGDSVTYTFQGDAWCRDSVQVYGALAPAMGSYSVSLDGGESALYDGKQAIFYGNTMLYAASALPSGRHDVTLTNVGDPSNSTCLSIDYAIAGLADLSVSLSTSGSATNGAGATQTSSPSGTAAATSATRTSSAAIAGVCVGAAIFVGLVFAALWFFFFRRRRATRKTAMAADNPPEYSYQHTESSHTSETRQTDLSQYNFVLPNPHYGGSLDANFGLPSPEHLAIPAIQNAGTEEAFSPQTYFSGTENEDYPRNVSSRIEPNRKTQS</sequence>
<keyword evidence="2" id="KW-1133">Transmembrane helix</keyword>